<name>A0A512E3E4_9PROT</name>
<reference evidence="1 2" key="1">
    <citation type="submission" date="2019-07" db="EMBL/GenBank/DDBJ databases">
        <title>Whole genome shotgun sequence of Skermanella aerolata NBRC 106429.</title>
        <authorList>
            <person name="Hosoyama A."/>
            <person name="Uohara A."/>
            <person name="Ohji S."/>
            <person name="Ichikawa N."/>
        </authorList>
    </citation>
    <scope>NUCLEOTIDE SEQUENCE [LARGE SCALE GENOMIC DNA]</scope>
    <source>
        <strain evidence="1 2">NBRC 106429</strain>
    </source>
</reference>
<gene>
    <name evidence="1" type="ORF">SAE02_73830</name>
</gene>
<dbReference type="Proteomes" id="UP000321523">
    <property type="component" value="Unassembled WGS sequence"/>
</dbReference>
<dbReference type="RefSeq" id="WP_044436924.1">
    <property type="nucleotide sequence ID" value="NZ_BJYZ01000068.1"/>
</dbReference>
<evidence type="ECO:0000313" key="1">
    <source>
        <dbReference type="EMBL" id="GEO43235.1"/>
    </source>
</evidence>
<comment type="caution">
    <text evidence="1">The sequence shown here is derived from an EMBL/GenBank/DDBJ whole genome shotgun (WGS) entry which is preliminary data.</text>
</comment>
<sequence>MENNLPLLNVGGKTRMGCYAAFPGTGPQGARCSGCAHQSPDGSRFVCTKYRALTGRKGSPIDPGSPACRYFAARPAFNARR</sequence>
<accession>A0A512E3E4</accession>
<proteinExistence type="predicted"/>
<protein>
    <submittedName>
        <fullName evidence="1">Uncharacterized protein</fullName>
    </submittedName>
</protein>
<evidence type="ECO:0000313" key="2">
    <source>
        <dbReference type="Proteomes" id="UP000321523"/>
    </source>
</evidence>
<dbReference type="AlphaFoldDB" id="A0A512E3E4"/>
<keyword evidence="2" id="KW-1185">Reference proteome</keyword>
<dbReference type="EMBL" id="BJYZ01000068">
    <property type="protein sequence ID" value="GEO43235.1"/>
    <property type="molecule type" value="Genomic_DNA"/>
</dbReference>
<organism evidence="1 2">
    <name type="scientific">Skermanella aerolata</name>
    <dbReference type="NCBI Taxonomy" id="393310"/>
    <lineage>
        <taxon>Bacteria</taxon>
        <taxon>Pseudomonadati</taxon>
        <taxon>Pseudomonadota</taxon>
        <taxon>Alphaproteobacteria</taxon>
        <taxon>Rhodospirillales</taxon>
        <taxon>Azospirillaceae</taxon>
        <taxon>Skermanella</taxon>
    </lineage>
</organism>